<evidence type="ECO:0000313" key="1">
    <source>
        <dbReference type="EMBL" id="MCH4551841.1"/>
    </source>
</evidence>
<dbReference type="EMBL" id="JAKVQD010000001">
    <property type="protein sequence ID" value="MCH4551841.1"/>
    <property type="molecule type" value="Genomic_DNA"/>
</dbReference>
<gene>
    <name evidence="1" type="ORF">MKW35_04360</name>
</gene>
<dbReference type="Proteomes" id="UP001156141">
    <property type="component" value="Unassembled WGS sequence"/>
</dbReference>
<sequence>MKPLLYILTLFLIVSCSSDDIIKNPYLPDYKFNTNNFIDTRLPQYNKLQLPGNYVILEGYGINGVVLFYAGGDIYNAFELSDPNHALSTCSKLTIDGIIASCTCNDDNSYDILTGNMAEGTTGQYPLLRYNVEVSGYIIRVYNN</sequence>
<dbReference type="RefSeq" id="WP_240572164.1">
    <property type="nucleotide sequence ID" value="NZ_CP136709.1"/>
</dbReference>
<accession>A0ABS9RFW8</accession>
<reference evidence="1" key="1">
    <citation type="submission" date="2022-02" db="EMBL/GenBank/DDBJ databases">
        <title>Aestuariibaculum sp., a marine bacterium isolated from sediment in Guangxi.</title>
        <authorList>
            <person name="Ying J."/>
        </authorList>
    </citation>
    <scope>NUCLEOTIDE SEQUENCE</scope>
    <source>
        <strain evidence="1">L182</strain>
    </source>
</reference>
<keyword evidence="2" id="KW-1185">Reference proteome</keyword>
<comment type="caution">
    <text evidence="1">The sequence shown here is derived from an EMBL/GenBank/DDBJ whole genome shotgun (WGS) entry which is preliminary data.</text>
</comment>
<organism evidence="1 2">
    <name type="scientific">Aestuariibaculum lutulentum</name>
    <dbReference type="NCBI Taxonomy" id="2920935"/>
    <lineage>
        <taxon>Bacteria</taxon>
        <taxon>Pseudomonadati</taxon>
        <taxon>Bacteroidota</taxon>
        <taxon>Flavobacteriia</taxon>
        <taxon>Flavobacteriales</taxon>
        <taxon>Flavobacteriaceae</taxon>
    </lineage>
</organism>
<name>A0ABS9RFW8_9FLAO</name>
<dbReference type="PROSITE" id="PS51257">
    <property type="entry name" value="PROKAR_LIPOPROTEIN"/>
    <property type="match status" value="1"/>
</dbReference>
<protein>
    <recommendedName>
        <fullName evidence="3">Rieske domain-containing protein</fullName>
    </recommendedName>
</protein>
<proteinExistence type="predicted"/>
<evidence type="ECO:0000313" key="2">
    <source>
        <dbReference type="Proteomes" id="UP001156141"/>
    </source>
</evidence>
<evidence type="ECO:0008006" key="3">
    <source>
        <dbReference type="Google" id="ProtNLM"/>
    </source>
</evidence>